<dbReference type="Pfam" id="PF01638">
    <property type="entry name" value="HxlR"/>
    <property type="match status" value="1"/>
</dbReference>
<evidence type="ECO:0000256" key="3">
    <source>
        <dbReference type="ARBA" id="ARBA00023163"/>
    </source>
</evidence>
<accession>A0A921KZI6</accession>
<dbReference type="PROSITE" id="PS51118">
    <property type="entry name" value="HTH_HXLR"/>
    <property type="match status" value="1"/>
</dbReference>
<keyword evidence="2" id="KW-0238">DNA-binding</keyword>
<sequence>MRRKEELNSIIEICPVRNVIARFGNKWALLVVLVLSEHEKVRFNELCRLIPDVSSRVLSGTLKTLEADALVSRKIYPVVPPKVEYQLTETGRSLVPLITQLTEWAQTNLKKIVEHRKEFEAQDKE</sequence>
<keyword evidence="1" id="KW-0805">Transcription regulation</keyword>
<dbReference type="Gene3D" id="1.10.10.10">
    <property type="entry name" value="Winged helix-like DNA-binding domain superfamily/Winged helix DNA-binding domain"/>
    <property type="match status" value="1"/>
</dbReference>
<protein>
    <submittedName>
        <fullName evidence="5">Helix-turn-helix transcriptional regulator</fullName>
    </submittedName>
</protein>
<dbReference type="Proteomes" id="UP000742098">
    <property type="component" value="Unassembled WGS sequence"/>
</dbReference>
<reference evidence="5" key="2">
    <citation type="submission" date="2021-09" db="EMBL/GenBank/DDBJ databases">
        <authorList>
            <person name="Gilroy R."/>
        </authorList>
    </citation>
    <scope>NUCLEOTIDE SEQUENCE</scope>
    <source>
        <strain evidence="5">6966</strain>
    </source>
</reference>
<reference evidence="5" key="1">
    <citation type="journal article" date="2021" name="PeerJ">
        <title>Extensive microbial diversity within the chicken gut microbiome revealed by metagenomics and culture.</title>
        <authorList>
            <person name="Gilroy R."/>
            <person name="Ravi A."/>
            <person name="Getino M."/>
            <person name="Pursley I."/>
            <person name="Horton D.L."/>
            <person name="Alikhan N.F."/>
            <person name="Baker D."/>
            <person name="Gharbi K."/>
            <person name="Hall N."/>
            <person name="Watson M."/>
            <person name="Adriaenssens E.M."/>
            <person name="Foster-Nyarko E."/>
            <person name="Jarju S."/>
            <person name="Secka A."/>
            <person name="Antonio M."/>
            <person name="Oren A."/>
            <person name="Chaudhuri R.R."/>
            <person name="La Ragione R."/>
            <person name="Hildebrand F."/>
            <person name="Pallen M.J."/>
        </authorList>
    </citation>
    <scope>NUCLEOTIDE SEQUENCE</scope>
    <source>
        <strain evidence="5">6966</strain>
    </source>
</reference>
<dbReference type="SUPFAM" id="SSF46785">
    <property type="entry name" value="Winged helix' DNA-binding domain"/>
    <property type="match status" value="1"/>
</dbReference>
<evidence type="ECO:0000259" key="4">
    <source>
        <dbReference type="PROSITE" id="PS51118"/>
    </source>
</evidence>
<dbReference type="InterPro" id="IPR036388">
    <property type="entry name" value="WH-like_DNA-bd_sf"/>
</dbReference>
<dbReference type="AlphaFoldDB" id="A0A921KZI6"/>
<dbReference type="EMBL" id="DYVS01000258">
    <property type="protein sequence ID" value="HJF71809.1"/>
    <property type="molecule type" value="Genomic_DNA"/>
</dbReference>
<keyword evidence="3" id="KW-0804">Transcription</keyword>
<dbReference type="PANTHER" id="PTHR33204">
    <property type="entry name" value="TRANSCRIPTIONAL REGULATOR, MARR FAMILY"/>
    <property type="match status" value="1"/>
</dbReference>
<dbReference type="PANTHER" id="PTHR33204:SF39">
    <property type="entry name" value="TRANSCRIPTIONAL REGULATORY PROTEIN"/>
    <property type="match status" value="1"/>
</dbReference>
<dbReference type="InterPro" id="IPR036390">
    <property type="entry name" value="WH_DNA-bd_sf"/>
</dbReference>
<name>A0A921KZI6_9BACT</name>
<evidence type="ECO:0000313" key="5">
    <source>
        <dbReference type="EMBL" id="HJF71809.1"/>
    </source>
</evidence>
<evidence type="ECO:0000313" key="6">
    <source>
        <dbReference type="Proteomes" id="UP000742098"/>
    </source>
</evidence>
<dbReference type="GO" id="GO:0003677">
    <property type="term" value="F:DNA binding"/>
    <property type="evidence" value="ECO:0007669"/>
    <property type="project" value="UniProtKB-KW"/>
</dbReference>
<feature type="domain" description="HTH hxlR-type" evidence="4">
    <location>
        <begin position="14"/>
        <end position="113"/>
    </location>
</feature>
<dbReference type="InterPro" id="IPR002577">
    <property type="entry name" value="HTH_HxlR"/>
</dbReference>
<organism evidence="5 6">
    <name type="scientific">Butyricimonas virosa</name>
    <dbReference type="NCBI Taxonomy" id="544645"/>
    <lineage>
        <taxon>Bacteria</taxon>
        <taxon>Pseudomonadati</taxon>
        <taxon>Bacteroidota</taxon>
        <taxon>Bacteroidia</taxon>
        <taxon>Bacteroidales</taxon>
        <taxon>Odoribacteraceae</taxon>
        <taxon>Butyricimonas</taxon>
    </lineage>
</organism>
<evidence type="ECO:0000256" key="1">
    <source>
        <dbReference type="ARBA" id="ARBA00023015"/>
    </source>
</evidence>
<comment type="caution">
    <text evidence="5">The sequence shown here is derived from an EMBL/GenBank/DDBJ whole genome shotgun (WGS) entry which is preliminary data.</text>
</comment>
<gene>
    <name evidence="5" type="ORF">K8V05_13735</name>
</gene>
<evidence type="ECO:0000256" key="2">
    <source>
        <dbReference type="ARBA" id="ARBA00023125"/>
    </source>
</evidence>
<proteinExistence type="predicted"/>